<evidence type="ECO:0000256" key="3">
    <source>
        <dbReference type="SAM" id="MobiDB-lite"/>
    </source>
</evidence>
<organism evidence="4 5">
    <name type="scientific">Hydrogenovibrio thermophilus</name>
    <dbReference type="NCBI Taxonomy" id="265883"/>
    <lineage>
        <taxon>Bacteria</taxon>
        <taxon>Pseudomonadati</taxon>
        <taxon>Pseudomonadota</taxon>
        <taxon>Gammaproteobacteria</taxon>
        <taxon>Thiotrichales</taxon>
        <taxon>Piscirickettsiaceae</taxon>
        <taxon>Hydrogenovibrio</taxon>
    </lineage>
</organism>
<comment type="similarity">
    <text evidence="1 2">Belongs to the phD/YefM antitoxin family.</text>
</comment>
<dbReference type="PANTHER" id="PTHR33713">
    <property type="entry name" value="ANTITOXIN YAFN-RELATED"/>
    <property type="match status" value="1"/>
</dbReference>
<proteinExistence type="inferred from homology"/>
<dbReference type="InterPro" id="IPR051405">
    <property type="entry name" value="phD/YefM_antitoxin"/>
</dbReference>
<accession>A0A451G4M3</accession>
<dbReference type="EMBL" id="CP035033">
    <property type="protein sequence ID" value="QAB14427.1"/>
    <property type="molecule type" value="Genomic_DNA"/>
</dbReference>
<name>A0A451G4M3_9GAMM</name>
<feature type="region of interest" description="Disordered" evidence="3">
    <location>
        <begin position="81"/>
        <end position="110"/>
    </location>
</feature>
<protein>
    <recommendedName>
        <fullName evidence="2">Antitoxin</fullName>
    </recommendedName>
</protein>
<evidence type="ECO:0000256" key="1">
    <source>
        <dbReference type="ARBA" id="ARBA00009981"/>
    </source>
</evidence>
<evidence type="ECO:0000313" key="5">
    <source>
        <dbReference type="Proteomes" id="UP000285478"/>
    </source>
</evidence>
<dbReference type="NCBIfam" id="TIGR01552">
    <property type="entry name" value="phd_fam"/>
    <property type="match status" value="1"/>
</dbReference>
<dbReference type="Pfam" id="PF02604">
    <property type="entry name" value="PhdYeFM_antitox"/>
    <property type="match status" value="1"/>
</dbReference>
<comment type="function">
    <text evidence="2">Antitoxin component of a type II toxin-antitoxin (TA) system.</text>
</comment>
<gene>
    <name evidence="4" type="ORF">EPV75_01430</name>
</gene>
<keyword evidence="5" id="KW-1185">Reference proteome</keyword>
<dbReference type="PANTHER" id="PTHR33713:SF6">
    <property type="entry name" value="ANTITOXIN YEFM"/>
    <property type="match status" value="1"/>
</dbReference>
<evidence type="ECO:0000313" key="4">
    <source>
        <dbReference type="EMBL" id="QAB14427.1"/>
    </source>
</evidence>
<dbReference type="Gene3D" id="3.40.1620.10">
    <property type="entry name" value="YefM-like domain"/>
    <property type="match status" value="1"/>
</dbReference>
<dbReference type="SUPFAM" id="SSF143120">
    <property type="entry name" value="YefM-like"/>
    <property type="match status" value="1"/>
</dbReference>
<dbReference type="InterPro" id="IPR036165">
    <property type="entry name" value="YefM-like_sf"/>
</dbReference>
<dbReference type="Gene3D" id="6.10.250.330">
    <property type="match status" value="1"/>
</dbReference>
<feature type="compositionally biased region" description="Basic and acidic residues" evidence="3">
    <location>
        <begin position="88"/>
        <end position="103"/>
    </location>
</feature>
<dbReference type="AlphaFoldDB" id="A0A451G4M3"/>
<evidence type="ECO:0000256" key="2">
    <source>
        <dbReference type="RuleBase" id="RU362080"/>
    </source>
</evidence>
<sequence>MQVVSYTEARNGLKRVLDDVVDNADFTVITRRDSENAVVMSQDYFNSLMETVHLLKSPANVVHLNQSIEQYRAGKTINAPDLANHRSCAPEKAKKYENIDQTKARINNQH</sequence>
<dbReference type="Proteomes" id="UP000285478">
    <property type="component" value="Chromosome"/>
</dbReference>
<dbReference type="KEGG" id="htr:EPV75_01430"/>
<reference evidence="4 5" key="1">
    <citation type="journal article" date="2018" name="Environ. Microbiol.">
        <title>Genomes of ubiquitous marine and hypersaline Hydrogenovibrio, Thiomicrorhabdus and Thiomicrospira spp. encode a diversity of mechanisms to sustain chemolithoautotrophy in heterogeneous environments.</title>
        <authorList>
            <person name="Scott K.M."/>
            <person name="Williams J."/>
            <person name="Porter C.M.B."/>
            <person name="Russel S."/>
            <person name="Harmer T.L."/>
            <person name="Paul J.H."/>
            <person name="Antonen K.M."/>
            <person name="Bridges M.K."/>
            <person name="Camper G.J."/>
            <person name="Campla C.K."/>
            <person name="Casella L.G."/>
            <person name="Chase E."/>
            <person name="Conrad J.W."/>
            <person name="Cruz M.C."/>
            <person name="Dunlap D.S."/>
            <person name="Duran L."/>
            <person name="Fahsbender E.M."/>
            <person name="Goldsmith D.B."/>
            <person name="Keeley R.F."/>
            <person name="Kondoff M.R."/>
            <person name="Kussy B.I."/>
            <person name="Lane M.K."/>
            <person name="Lawler S."/>
            <person name="Leigh B.A."/>
            <person name="Lewis C."/>
            <person name="Lostal L.M."/>
            <person name="Marking D."/>
            <person name="Mancera P.A."/>
            <person name="McClenthan E.C."/>
            <person name="McIntyre E.A."/>
            <person name="Mine J.A."/>
            <person name="Modi S."/>
            <person name="Moore B.D."/>
            <person name="Morgan W.A."/>
            <person name="Nelson K.M."/>
            <person name="Nguyen K.N."/>
            <person name="Ogburn N."/>
            <person name="Parrino D.G."/>
            <person name="Pedapudi A.D."/>
            <person name="Pelham R.P."/>
            <person name="Preece A.M."/>
            <person name="Rampersad E.A."/>
            <person name="Richardson J.C."/>
            <person name="Rodgers C.M."/>
            <person name="Schaffer B.L."/>
            <person name="Sheridan N.E."/>
            <person name="Solone M.R."/>
            <person name="Staley Z.R."/>
            <person name="Tabuchi M."/>
            <person name="Waide R.J."/>
            <person name="Wanjugi P.W."/>
            <person name="Young S."/>
            <person name="Clum A."/>
            <person name="Daum C."/>
            <person name="Huntemann M."/>
            <person name="Ivanova N."/>
            <person name="Kyrpides N."/>
            <person name="Mikhailova N."/>
            <person name="Palaniappan K."/>
            <person name="Pillay M."/>
            <person name="Reddy T.B.K."/>
            <person name="Shapiro N."/>
            <person name="Stamatis D."/>
            <person name="Varghese N."/>
            <person name="Woyke T."/>
            <person name="Boden R."/>
            <person name="Freyermuth S.K."/>
            <person name="Kerfeld C.A."/>
        </authorList>
    </citation>
    <scope>NUCLEOTIDE SEQUENCE [LARGE SCALE GENOMIC DNA]</scope>
    <source>
        <strain evidence="4 5">JR-2</strain>
    </source>
</reference>
<dbReference type="InterPro" id="IPR006442">
    <property type="entry name" value="Antitoxin_Phd/YefM"/>
</dbReference>